<accession>A0A1F2PG41</accession>
<proteinExistence type="predicted"/>
<comment type="caution">
    <text evidence="2">The sequence shown here is derived from an EMBL/GenBank/DDBJ whole genome shotgun (WGS) entry which is preliminary data.</text>
</comment>
<dbReference type="RefSeq" id="WP_070371992.1">
    <property type="nucleotide sequence ID" value="NZ_LKEU01000036.1"/>
</dbReference>
<dbReference type="GO" id="GO:0061504">
    <property type="term" value="P:cyclic threonylcarbamoyladenosine biosynthetic process"/>
    <property type="evidence" value="ECO:0007669"/>
    <property type="project" value="TreeGrafter"/>
</dbReference>
<evidence type="ECO:0000313" key="3">
    <source>
        <dbReference type="Proteomes" id="UP000176244"/>
    </source>
</evidence>
<dbReference type="PANTHER" id="PTHR43267:SF1">
    <property type="entry name" value="TRNA THREONYLCARBAMOYLADENOSINE DEHYDRATASE"/>
    <property type="match status" value="1"/>
</dbReference>
<sequence>MLNQFSRTELLLGGDAMEKLAQARVAIFGIGGVGSYTAEALARSGIGSFDLIDDDKVCLTNLNRQMIATRKTVGQNKVEVMKQRILDINPNAQVDVHQCFFLPENADKFDFSSYSYVVDAIDTISAKIELVLQTENTKTPIISCMGAGNKLDPTLFKVADIYKTSMCPVAKIMRKELKKRRIKHLKVVFSTEEPIKQIKNLANSCQSNCICPPGTERKCTDRRSIPGSISFVPSVAGLILAGEVIKDLAFQINHKGVEKLY</sequence>
<dbReference type="InterPro" id="IPR000594">
    <property type="entry name" value="ThiF_NAD_FAD-bd"/>
</dbReference>
<feature type="domain" description="THIF-type NAD/FAD binding fold" evidence="1">
    <location>
        <begin position="11"/>
        <end position="248"/>
    </location>
</feature>
<dbReference type="Gene3D" id="3.40.50.720">
    <property type="entry name" value="NAD(P)-binding Rossmann-like Domain"/>
    <property type="match status" value="1"/>
</dbReference>
<evidence type="ECO:0000313" key="2">
    <source>
        <dbReference type="EMBL" id="OFV69832.1"/>
    </source>
</evidence>
<dbReference type="InterPro" id="IPR045886">
    <property type="entry name" value="ThiF/MoeB/HesA"/>
</dbReference>
<dbReference type="CDD" id="cd00755">
    <property type="entry name" value="YgdL_like"/>
    <property type="match status" value="1"/>
</dbReference>
<dbReference type="SUPFAM" id="SSF69572">
    <property type="entry name" value="Activating enzymes of the ubiquitin-like proteins"/>
    <property type="match status" value="1"/>
</dbReference>
<keyword evidence="2" id="KW-0436">Ligase</keyword>
<dbReference type="GO" id="GO:0008641">
    <property type="term" value="F:ubiquitin-like modifier activating enzyme activity"/>
    <property type="evidence" value="ECO:0007669"/>
    <property type="project" value="InterPro"/>
</dbReference>
<reference evidence="2 3" key="1">
    <citation type="submission" date="2015-09" db="EMBL/GenBank/DDBJ databases">
        <title>Genome sequence of Acetobacterium wieringae DSM 1911.</title>
        <authorList>
            <person name="Poehlein A."/>
            <person name="Bengelsdorf F.R."/>
            <person name="Schiel-Bengelsdorf B."/>
            <person name="Duerre P."/>
            <person name="Daniel R."/>
        </authorList>
    </citation>
    <scope>NUCLEOTIDE SEQUENCE [LARGE SCALE GENOMIC DNA]</scope>
    <source>
        <strain evidence="2 3">DSM 1911</strain>
    </source>
</reference>
<dbReference type="PANTHER" id="PTHR43267">
    <property type="entry name" value="TRNA THREONYLCARBAMOYLADENOSINE DEHYDRATASE"/>
    <property type="match status" value="1"/>
</dbReference>
<dbReference type="GO" id="GO:0061503">
    <property type="term" value="F:tRNA threonylcarbamoyladenosine dehydratase"/>
    <property type="evidence" value="ECO:0007669"/>
    <property type="project" value="TreeGrafter"/>
</dbReference>
<dbReference type="AlphaFoldDB" id="A0A1F2PG41"/>
<dbReference type="STRING" id="52694.ACWI_27210"/>
<dbReference type="InterPro" id="IPR035985">
    <property type="entry name" value="Ubiquitin-activating_enz"/>
</dbReference>
<organism evidence="2 3">
    <name type="scientific">Acetobacterium wieringae</name>
    <dbReference type="NCBI Taxonomy" id="52694"/>
    <lineage>
        <taxon>Bacteria</taxon>
        <taxon>Bacillati</taxon>
        <taxon>Bacillota</taxon>
        <taxon>Clostridia</taxon>
        <taxon>Eubacteriales</taxon>
        <taxon>Eubacteriaceae</taxon>
        <taxon>Acetobacterium</taxon>
    </lineage>
</organism>
<protein>
    <submittedName>
        <fullName evidence="2">tRNA threonylcarbamoyladenosine dehydratase</fullName>
        <ecNumber evidence="2">6.1.-.-</ecNumber>
    </submittedName>
</protein>
<gene>
    <name evidence="2" type="primary">tcdA_2</name>
    <name evidence="2" type="ORF">ACWI_27210</name>
</gene>
<evidence type="ECO:0000259" key="1">
    <source>
        <dbReference type="Pfam" id="PF00899"/>
    </source>
</evidence>
<dbReference type="Proteomes" id="UP000176244">
    <property type="component" value="Unassembled WGS sequence"/>
</dbReference>
<name>A0A1F2PG41_9FIRM</name>
<dbReference type="EMBL" id="LKEU01000036">
    <property type="protein sequence ID" value="OFV69832.1"/>
    <property type="molecule type" value="Genomic_DNA"/>
</dbReference>
<dbReference type="OrthoDB" id="9804150at2"/>
<dbReference type="EC" id="6.1.-.-" evidence="2"/>
<dbReference type="FunFam" id="3.40.50.720:FF:000141">
    <property type="entry name" value="tRNA threonylcarbamoyladenosine dehydratase"/>
    <property type="match status" value="1"/>
</dbReference>
<dbReference type="Pfam" id="PF00899">
    <property type="entry name" value="ThiF"/>
    <property type="match status" value="1"/>
</dbReference>